<dbReference type="CDD" id="cd07503">
    <property type="entry name" value="HAD_HisB-N"/>
    <property type="match status" value="1"/>
</dbReference>
<evidence type="ECO:0000256" key="9">
    <source>
        <dbReference type="PIRSR" id="PIRSR004682-3"/>
    </source>
</evidence>
<dbReference type="InterPro" id="IPR004446">
    <property type="entry name" value="Heptose_bisP_phosphatase"/>
</dbReference>
<feature type="binding site" evidence="10">
    <location>
        <position position="115"/>
    </location>
    <ligand>
        <name>Zn(2+)</name>
        <dbReference type="ChEBI" id="CHEBI:29105"/>
    </ligand>
</feature>
<feature type="site" description="Stabilizes the phosphoryl group" evidence="9">
    <location>
        <position position="117"/>
    </location>
</feature>
<dbReference type="AlphaFoldDB" id="A0A7T6AR85"/>
<dbReference type="NCBIfam" id="TIGR01662">
    <property type="entry name" value="HAD-SF-IIIA"/>
    <property type="match status" value="1"/>
</dbReference>
<evidence type="ECO:0000256" key="4">
    <source>
        <dbReference type="ARBA" id="ARBA00022801"/>
    </source>
</evidence>
<evidence type="ECO:0000256" key="7">
    <source>
        <dbReference type="PIRNR" id="PIRNR004682"/>
    </source>
</evidence>
<keyword evidence="4 7" id="KW-0378">Hydrolase</keyword>
<dbReference type="GO" id="GO:0016791">
    <property type="term" value="F:phosphatase activity"/>
    <property type="evidence" value="ECO:0007669"/>
    <property type="project" value="InterPro"/>
</dbReference>
<dbReference type="PIRSF" id="PIRSF004682">
    <property type="entry name" value="GmhB"/>
    <property type="match status" value="1"/>
</dbReference>
<dbReference type="InterPro" id="IPR023214">
    <property type="entry name" value="HAD_sf"/>
</dbReference>
<feature type="site" description="Stabilizes the phosphoryl group" evidence="9">
    <location>
        <position position="59"/>
    </location>
</feature>
<dbReference type="PANTHER" id="PTHR42891:SF1">
    <property type="entry name" value="D-GLYCERO-BETA-D-MANNO-HEPTOSE-1,7-BISPHOSPHATE 7-PHOSPHATASE"/>
    <property type="match status" value="1"/>
</dbReference>
<dbReference type="Gene3D" id="3.40.50.1000">
    <property type="entry name" value="HAD superfamily/HAD-like"/>
    <property type="match status" value="1"/>
</dbReference>
<organism evidence="11 12">
    <name type="scientific">Desulfobulbus oligotrophicus</name>
    <dbReference type="NCBI Taxonomy" id="1909699"/>
    <lineage>
        <taxon>Bacteria</taxon>
        <taxon>Pseudomonadati</taxon>
        <taxon>Thermodesulfobacteriota</taxon>
        <taxon>Desulfobulbia</taxon>
        <taxon>Desulfobulbales</taxon>
        <taxon>Desulfobulbaceae</taxon>
        <taxon>Desulfobulbus</taxon>
    </lineage>
</organism>
<feature type="binding site" evidence="10">
    <location>
        <position position="113"/>
    </location>
    <ligand>
        <name>Zn(2+)</name>
        <dbReference type="ChEBI" id="CHEBI:29105"/>
    </ligand>
</feature>
<protein>
    <recommendedName>
        <fullName evidence="6 7">D,D-heptose 1,7-bisphosphate phosphatase</fullName>
        <ecNumber evidence="7">3.1.3.-</ecNumber>
    </recommendedName>
</protein>
<sequence>MMSSAKDVPGAPAVFLDRDGTINEQMGYINDLGRFQLLPGVGHAIRQLNEFGLPVVVVTNQSGVGRGYFPESLLTAVHAKMDRLLAQDGAHVDGLYVCPHHPESRVEQYRLRCNCRKPKTGLLEQAARELKLDLRRSYVVGDRWSDLRCGAAVQARTILVLTGYGRGELCYVAQEETVQPDHVADDLAEAVQWIIARERVFNHSKNIYNRQ</sequence>
<dbReference type="Pfam" id="PF13242">
    <property type="entry name" value="Hydrolase_like"/>
    <property type="match status" value="1"/>
</dbReference>
<evidence type="ECO:0000256" key="8">
    <source>
        <dbReference type="PIRSR" id="PIRSR004682-1"/>
    </source>
</evidence>
<evidence type="ECO:0000256" key="2">
    <source>
        <dbReference type="ARBA" id="ARBA00022490"/>
    </source>
</evidence>
<dbReference type="SUPFAM" id="SSF56784">
    <property type="entry name" value="HAD-like"/>
    <property type="match status" value="1"/>
</dbReference>
<feature type="binding site" evidence="10">
    <location>
        <position position="98"/>
    </location>
    <ligand>
        <name>Zn(2+)</name>
        <dbReference type="ChEBI" id="CHEBI:29105"/>
    </ligand>
</feature>
<keyword evidence="12" id="KW-1185">Reference proteome</keyword>
<keyword evidence="3 10" id="KW-0479">Metal-binding</keyword>
<feature type="binding site" evidence="10">
    <location>
        <position position="17"/>
    </location>
    <ligand>
        <name>Mg(2+)</name>
        <dbReference type="ChEBI" id="CHEBI:18420"/>
    </ligand>
</feature>
<dbReference type="EC" id="3.1.3.-" evidence="7"/>
<feature type="binding site" evidence="10">
    <location>
        <position position="19"/>
    </location>
    <ligand>
        <name>Mg(2+)</name>
        <dbReference type="ChEBI" id="CHEBI:18420"/>
    </ligand>
</feature>
<keyword evidence="10" id="KW-0862">Zinc</keyword>
<evidence type="ECO:0000256" key="3">
    <source>
        <dbReference type="ARBA" id="ARBA00022723"/>
    </source>
</evidence>
<evidence type="ECO:0000256" key="10">
    <source>
        <dbReference type="PIRSR" id="PIRSR004682-4"/>
    </source>
</evidence>
<dbReference type="EMBL" id="CP054140">
    <property type="protein sequence ID" value="QQG66275.1"/>
    <property type="molecule type" value="Genomic_DNA"/>
</dbReference>
<dbReference type="InterPro" id="IPR036412">
    <property type="entry name" value="HAD-like_sf"/>
</dbReference>
<accession>A0A7T6AR85</accession>
<dbReference type="NCBIfam" id="TIGR00213">
    <property type="entry name" value="GmhB_yaeD"/>
    <property type="match status" value="1"/>
</dbReference>
<keyword evidence="10" id="KW-0460">Magnesium</keyword>
<dbReference type="NCBIfam" id="NF006506">
    <property type="entry name" value="PRK08942.1"/>
    <property type="match status" value="1"/>
</dbReference>
<name>A0A7T6AR85_9BACT</name>
<dbReference type="InterPro" id="IPR006549">
    <property type="entry name" value="HAD-SF_hydro_IIIA"/>
</dbReference>
<evidence type="ECO:0000313" key="12">
    <source>
        <dbReference type="Proteomes" id="UP000596092"/>
    </source>
</evidence>
<evidence type="ECO:0000256" key="1">
    <source>
        <dbReference type="ARBA" id="ARBA00004496"/>
    </source>
</evidence>
<feature type="binding site" evidence="10">
    <location>
        <position position="142"/>
    </location>
    <ligand>
        <name>Mg(2+)</name>
        <dbReference type="ChEBI" id="CHEBI:18420"/>
    </ligand>
</feature>
<dbReference type="KEGG" id="dog:HP555_10580"/>
<evidence type="ECO:0000256" key="6">
    <source>
        <dbReference type="ARBA" id="ARBA00031828"/>
    </source>
</evidence>
<comment type="cofactor">
    <cofactor evidence="10">
        <name>Mg(2+)</name>
        <dbReference type="ChEBI" id="CHEBI:18420"/>
    </cofactor>
</comment>
<dbReference type="GO" id="GO:0046872">
    <property type="term" value="F:metal ion binding"/>
    <property type="evidence" value="ECO:0007669"/>
    <property type="project" value="UniProtKB-KW"/>
</dbReference>
<comment type="cofactor">
    <cofactor evidence="10">
        <name>Zn(2+)</name>
        <dbReference type="ChEBI" id="CHEBI:29105"/>
    </cofactor>
</comment>
<dbReference type="Proteomes" id="UP000596092">
    <property type="component" value="Chromosome"/>
</dbReference>
<evidence type="ECO:0000256" key="5">
    <source>
        <dbReference type="ARBA" id="ARBA00023277"/>
    </source>
</evidence>
<dbReference type="InterPro" id="IPR006543">
    <property type="entry name" value="Histidinol-phos"/>
</dbReference>
<dbReference type="GO" id="GO:0005975">
    <property type="term" value="P:carbohydrate metabolic process"/>
    <property type="evidence" value="ECO:0007669"/>
    <property type="project" value="InterPro"/>
</dbReference>
<dbReference type="PANTHER" id="PTHR42891">
    <property type="entry name" value="D-GLYCERO-BETA-D-MANNO-HEPTOSE-1,7-BISPHOSPHATE 7-PHOSPHATASE"/>
    <property type="match status" value="1"/>
</dbReference>
<feature type="active site" description="Proton donor" evidence="8">
    <location>
        <position position="19"/>
    </location>
</feature>
<dbReference type="GO" id="GO:0005737">
    <property type="term" value="C:cytoplasm"/>
    <property type="evidence" value="ECO:0007669"/>
    <property type="project" value="UniProtKB-SubCell"/>
</dbReference>
<dbReference type="RefSeq" id="WP_199262278.1">
    <property type="nucleotide sequence ID" value="NZ_CP054140.1"/>
</dbReference>
<feature type="site" description="Contributes to substrate recognition" evidence="9">
    <location>
        <position position="116"/>
    </location>
</feature>
<keyword evidence="2 7" id="KW-0963">Cytoplasm</keyword>
<proteinExistence type="inferred from homology"/>
<evidence type="ECO:0000313" key="11">
    <source>
        <dbReference type="EMBL" id="QQG66275.1"/>
    </source>
</evidence>
<comment type="similarity">
    <text evidence="7">Belongs to the gmhB family.</text>
</comment>
<feature type="active site" description="Nucleophile" evidence="8">
    <location>
        <position position="17"/>
    </location>
</feature>
<gene>
    <name evidence="11" type="primary">gmhB</name>
    <name evidence="11" type="ORF">HP555_10580</name>
</gene>
<reference evidence="11 12" key="1">
    <citation type="submission" date="2020-05" db="EMBL/GenBank/DDBJ databases">
        <title>Complete genome of Desulfobulbus oligotrophicus.</title>
        <authorList>
            <person name="Podar M."/>
        </authorList>
    </citation>
    <scope>NUCLEOTIDE SEQUENCE [LARGE SCALE GENOMIC DNA]</scope>
    <source>
        <strain evidence="11 12">Prop6</strain>
    </source>
</reference>
<keyword evidence="5 7" id="KW-0119">Carbohydrate metabolism</keyword>
<comment type="subcellular location">
    <subcellularLocation>
        <location evidence="1 7">Cytoplasm</location>
    </subcellularLocation>
</comment>
<feature type="binding site" evidence="10">
    <location>
        <position position="100"/>
    </location>
    <ligand>
        <name>Zn(2+)</name>
        <dbReference type="ChEBI" id="CHEBI:29105"/>
    </ligand>
</feature>
<dbReference type="NCBIfam" id="TIGR01656">
    <property type="entry name" value="Histidinol-ppas"/>
    <property type="match status" value="1"/>
</dbReference>